<dbReference type="Proteomes" id="UP000321222">
    <property type="component" value="Chromosome"/>
</dbReference>
<evidence type="ECO:0000259" key="2">
    <source>
        <dbReference type="Pfam" id="PF07705"/>
    </source>
</evidence>
<gene>
    <name evidence="3" type="ORF">FUA48_17530</name>
</gene>
<keyword evidence="1" id="KW-0732">Signal</keyword>
<dbReference type="Gene3D" id="2.60.40.10">
    <property type="entry name" value="Immunoglobulins"/>
    <property type="match status" value="2"/>
</dbReference>
<reference evidence="3 4" key="1">
    <citation type="submission" date="2019-08" db="EMBL/GenBank/DDBJ databases">
        <title>Flavobacterium alkalisoli sp. nov., isolated from rhizosphere soil of Suaeda salsa.</title>
        <authorList>
            <person name="Sun J.-Q."/>
            <person name="Xu L."/>
        </authorList>
    </citation>
    <scope>NUCLEOTIDE SEQUENCE [LARGE SCALE GENOMIC DNA]</scope>
    <source>
        <strain evidence="3 4">XS-5</strain>
    </source>
</reference>
<protein>
    <submittedName>
        <fullName evidence="3">T9SS type B sorting domain-containing protein</fullName>
    </submittedName>
</protein>
<evidence type="ECO:0000313" key="4">
    <source>
        <dbReference type="Proteomes" id="UP000321222"/>
    </source>
</evidence>
<dbReference type="InterPro" id="IPR013783">
    <property type="entry name" value="Ig-like_fold"/>
</dbReference>
<dbReference type="InterPro" id="IPR011635">
    <property type="entry name" value="CARDB"/>
</dbReference>
<dbReference type="InterPro" id="IPR026341">
    <property type="entry name" value="T9SS_type_B"/>
</dbReference>
<feature type="signal peptide" evidence="1">
    <location>
        <begin position="1"/>
        <end position="20"/>
    </location>
</feature>
<keyword evidence="4" id="KW-1185">Reference proteome</keyword>
<dbReference type="AlphaFoldDB" id="A0A5B9FYA6"/>
<dbReference type="Pfam" id="PF13585">
    <property type="entry name" value="CHU_C"/>
    <property type="match status" value="1"/>
</dbReference>
<feature type="chain" id="PRO_5022789251" evidence="1">
    <location>
        <begin position="21"/>
        <end position="821"/>
    </location>
</feature>
<name>A0A5B9FYA6_9FLAO</name>
<dbReference type="KEGG" id="fak:FUA48_17530"/>
<sequence length="821" mass="90300">MKRKLLSIFLMLFAVSSLYSQVDIQLYEQFNGKYDFTFVGNTLNTIPNGAGLDCSILTSSSAELNLNPDDQIFKAYLYWAGSGTGDFEIQLNGQDVVATRTFPVVFVSTSDLIPRDFFSAFADVTSLVQTTGNGTYTVSELDLTDVINNDVPPSSNLYCQNGTNFGGWAIFVVYENDNLPLNQLNLYDGLQFVPTSIDITLPSLNVIDNIGASIGFIAWEGDANIANNEVLSINGNVLGNPPLNPSNNAFNGTNSVTGASDMYNMDLDIYNIQNMIQIGDESAEISLQSAQDFVMVNAIITKLNSQLPDATIEVTDVRQECNSLSLDVDYTVYNTNSTDPLPAGTPIAVYANGILVGTTQTQTELPIDGNENGTITINLPPDTPVDFELVFVVDDNGNGTGSITETNENNNSFTVNVTRWVSPPLQQPEDITVCETANNSGIGIFDFSAYEEDLKNSPTDIVRFYTSQDNANNDIDHITNPENYTSNGPAQEIFVRLEDEHGCYTIGSFFLYAVDCLFPDATITAYDVVKTCDSRIIEVSYTVYNLDSDDILPAGTPISIYANGQFIEYTETLMNIPIGGSEEGTITLTIPDALPMDFELTFVVDDTGDGTGIIQETDETNNTYTISVSLVASPTITGLEDIISCNEGYGLGTFDFSDYAQSLKNDPDDTVNFYLTQQDAEQGVNPINNTTGFVTTTNPQEIFVRLNDEFCYTIASFLLYTKNCPPQTYNYVTPNGDGINDTFFVRGLRNIFLNFKMKIYNRWGRLVWVGDHSMEDWDGVATEEKVGSDNNTVPVGTYYFVLELNDPDYPEPIVGWVYVSK</sequence>
<dbReference type="OrthoDB" id="1140688at2"/>
<dbReference type="EMBL" id="CP042831">
    <property type="protein sequence ID" value="QEE51301.1"/>
    <property type="molecule type" value="Genomic_DNA"/>
</dbReference>
<accession>A0A5B9FYA6</accession>
<dbReference type="NCBIfam" id="TIGR04131">
    <property type="entry name" value="Bac_Flav_CTERM"/>
    <property type="match status" value="1"/>
</dbReference>
<dbReference type="Pfam" id="PF07705">
    <property type="entry name" value="CARDB"/>
    <property type="match status" value="2"/>
</dbReference>
<feature type="domain" description="CARDB" evidence="2">
    <location>
        <begin position="519"/>
        <end position="625"/>
    </location>
</feature>
<organism evidence="3 4">
    <name type="scientific">Flavobacterium alkalisoli</name>
    <dbReference type="NCBI Taxonomy" id="2602769"/>
    <lineage>
        <taxon>Bacteria</taxon>
        <taxon>Pseudomonadati</taxon>
        <taxon>Bacteroidota</taxon>
        <taxon>Flavobacteriia</taxon>
        <taxon>Flavobacteriales</taxon>
        <taxon>Flavobacteriaceae</taxon>
        <taxon>Flavobacterium</taxon>
    </lineage>
</organism>
<feature type="domain" description="CARDB" evidence="2">
    <location>
        <begin position="309"/>
        <end position="414"/>
    </location>
</feature>
<evidence type="ECO:0000313" key="3">
    <source>
        <dbReference type="EMBL" id="QEE51301.1"/>
    </source>
</evidence>
<dbReference type="RefSeq" id="WP_147584796.1">
    <property type="nucleotide sequence ID" value="NZ_CP042831.1"/>
</dbReference>
<proteinExistence type="predicted"/>
<evidence type="ECO:0000256" key="1">
    <source>
        <dbReference type="SAM" id="SignalP"/>
    </source>
</evidence>